<gene>
    <name evidence="1" type="ORF">Tci_450504</name>
</gene>
<proteinExistence type="predicted"/>
<evidence type="ECO:0000313" key="1">
    <source>
        <dbReference type="EMBL" id="GEY78530.1"/>
    </source>
</evidence>
<name>A0A699HVA0_TANCI</name>
<dbReference type="AlphaFoldDB" id="A0A699HVA0"/>
<protein>
    <submittedName>
        <fullName evidence="1">Retrovirus-related Pol polyprotein from transposon TNT 1-94</fullName>
    </submittedName>
</protein>
<comment type="caution">
    <text evidence="1">The sequence shown here is derived from an EMBL/GenBank/DDBJ whole genome shotgun (WGS) entry which is preliminary data.</text>
</comment>
<dbReference type="EMBL" id="BKCJ010209488">
    <property type="protein sequence ID" value="GEY78530.1"/>
    <property type="molecule type" value="Genomic_DNA"/>
</dbReference>
<sequence length="183" mass="20446">MPTNDTTNATTTTNVARNVVEEDNDNLPQHLYSRGGSHVINISVFDKDDFTSWKISNLANQDKRLKSIIIGCLPNDVMKSVINYKSAKETWTELCLAYEGPSDTRETKIVALRLEFNAFKALEGEKLNENDESLSSEDEGTTKFKAFMAITEDDSSKEKGDARSGHRIEITMKSIQTSVCDRG</sequence>
<organism evidence="1">
    <name type="scientific">Tanacetum cinerariifolium</name>
    <name type="common">Dalmatian daisy</name>
    <name type="synonym">Chrysanthemum cinerariifolium</name>
    <dbReference type="NCBI Taxonomy" id="118510"/>
    <lineage>
        <taxon>Eukaryota</taxon>
        <taxon>Viridiplantae</taxon>
        <taxon>Streptophyta</taxon>
        <taxon>Embryophyta</taxon>
        <taxon>Tracheophyta</taxon>
        <taxon>Spermatophyta</taxon>
        <taxon>Magnoliopsida</taxon>
        <taxon>eudicotyledons</taxon>
        <taxon>Gunneridae</taxon>
        <taxon>Pentapetalae</taxon>
        <taxon>asterids</taxon>
        <taxon>campanulids</taxon>
        <taxon>Asterales</taxon>
        <taxon>Asteraceae</taxon>
        <taxon>Asteroideae</taxon>
        <taxon>Anthemideae</taxon>
        <taxon>Anthemidinae</taxon>
        <taxon>Tanacetum</taxon>
    </lineage>
</organism>
<accession>A0A699HVA0</accession>
<reference evidence="1" key="1">
    <citation type="journal article" date="2019" name="Sci. Rep.">
        <title>Draft genome of Tanacetum cinerariifolium, the natural source of mosquito coil.</title>
        <authorList>
            <person name="Yamashiro T."/>
            <person name="Shiraishi A."/>
            <person name="Satake H."/>
            <person name="Nakayama K."/>
        </authorList>
    </citation>
    <scope>NUCLEOTIDE SEQUENCE</scope>
</reference>